<proteinExistence type="predicted"/>
<evidence type="ECO:0000259" key="1">
    <source>
        <dbReference type="Pfam" id="PF14343"/>
    </source>
</evidence>
<feature type="domain" description="PrcB C-terminal" evidence="1">
    <location>
        <begin position="57"/>
        <end position="115"/>
    </location>
</feature>
<comment type="caution">
    <text evidence="2">The sequence shown here is derived from an EMBL/GenBank/DDBJ whole genome shotgun (WGS) entry which is preliminary data.</text>
</comment>
<name>A0ABT0YVC2_9BURK</name>
<dbReference type="GO" id="GO:0006508">
    <property type="term" value="P:proteolysis"/>
    <property type="evidence" value="ECO:0007669"/>
    <property type="project" value="UniProtKB-KW"/>
</dbReference>
<protein>
    <submittedName>
        <fullName evidence="2">Protease complex subunit PrcB family protein</fullName>
    </submittedName>
</protein>
<evidence type="ECO:0000313" key="2">
    <source>
        <dbReference type="EMBL" id="MCM5682349.1"/>
    </source>
</evidence>
<evidence type="ECO:0000313" key="3">
    <source>
        <dbReference type="Proteomes" id="UP001165541"/>
    </source>
</evidence>
<keyword evidence="2" id="KW-0378">Hydrolase</keyword>
<gene>
    <name evidence="2" type="ORF">M8A51_22705</name>
</gene>
<accession>A0ABT0YVC2</accession>
<dbReference type="GO" id="GO:0008233">
    <property type="term" value="F:peptidase activity"/>
    <property type="evidence" value="ECO:0007669"/>
    <property type="project" value="UniProtKB-KW"/>
</dbReference>
<organism evidence="2 3">
    <name type="scientific">Caldimonas mangrovi</name>
    <dbReference type="NCBI Taxonomy" id="2944811"/>
    <lineage>
        <taxon>Bacteria</taxon>
        <taxon>Pseudomonadati</taxon>
        <taxon>Pseudomonadota</taxon>
        <taxon>Betaproteobacteria</taxon>
        <taxon>Burkholderiales</taxon>
        <taxon>Sphaerotilaceae</taxon>
        <taxon>Caldimonas</taxon>
    </lineage>
</organism>
<reference evidence="2" key="1">
    <citation type="submission" date="2022-05" db="EMBL/GenBank/DDBJ databases">
        <title>Schlegelella sp. nov., isolated from mangrove soil.</title>
        <authorList>
            <person name="Liu Y."/>
            <person name="Ge X."/>
            <person name="Liu W."/>
        </authorList>
    </citation>
    <scope>NUCLEOTIDE SEQUENCE</scope>
    <source>
        <strain evidence="2">S2-27</strain>
    </source>
</reference>
<sequence length="140" mass="15208">MTDRPVQVLQQRQASQCPWRGEGAAVFDTEAAWRQALGGRDPAAVFEAPVDWSRQRVVAYTMDTQPTLGYGIELQASAVAQRGEVLRLPVRLVRPAPGSMQAMALSRPCLLLTVPRGDWRVLEVRDVDGDVLVGKAAVGG</sequence>
<dbReference type="RefSeq" id="WP_251780826.1">
    <property type="nucleotide sequence ID" value="NZ_JAMKFE010000018.1"/>
</dbReference>
<dbReference type="Proteomes" id="UP001165541">
    <property type="component" value="Unassembled WGS sequence"/>
</dbReference>
<dbReference type="EMBL" id="JAMKFE010000018">
    <property type="protein sequence ID" value="MCM5682349.1"/>
    <property type="molecule type" value="Genomic_DNA"/>
</dbReference>
<dbReference type="Pfam" id="PF14343">
    <property type="entry name" value="PrcB_C"/>
    <property type="match status" value="1"/>
</dbReference>
<keyword evidence="3" id="KW-1185">Reference proteome</keyword>
<keyword evidence="2" id="KW-0645">Protease</keyword>
<dbReference type="InterPro" id="IPR025748">
    <property type="entry name" value="PrcB_C_dom"/>
</dbReference>